<dbReference type="GeneID" id="303305566"/>
<dbReference type="PRINTS" id="PR00038">
    <property type="entry name" value="HTHLUXR"/>
</dbReference>
<dbReference type="InterPro" id="IPR003593">
    <property type="entry name" value="AAA+_ATPase"/>
</dbReference>
<comment type="caution">
    <text evidence="5">The sequence shown here is derived from an EMBL/GenBank/DDBJ whole genome shotgun (WGS) entry which is preliminary data.</text>
</comment>
<accession>A0ABQ2DSY3</accession>
<dbReference type="Pfam" id="PF13191">
    <property type="entry name" value="AAA_16"/>
    <property type="match status" value="1"/>
</dbReference>
<evidence type="ECO:0000256" key="1">
    <source>
        <dbReference type="ARBA" id="ARBA00023015"/>
    </source>
</evidence>
<dbReference type="InterPro" id="IPR000792">
    <property type="entry name" value="Tscrpt_reg_LuxR_C"/>
</dbReference>
<dbReference type="CDD" id="cd06170">
    <property type="entry name" value="LuxR_C_like"/>
    <property type="match status" value="1"/>
</dbReference>
<dbReference type="Gene3D" id="1.10.10.10">
    <property type="entry name" value="Winged helix-like DNA-binding domain superfamily/Winged helix DNA-binding domain"/>
    <property type="match status" value="1"/>
</dbReference>
<dbReference type="Pfam" id="PF00196">
    <property type="entry name" value="GerE"/>
    <property type="match status" value="1"/>
</dbReference>
<dbReference type="PANTHER" id="PTHR44688">
    <property type="entry name" value="DNA-BINDING TRANSCRIPTIONAL ACTIVATOR DEVR_DOSR"/>
    <property type="match status" value="1"/>
</dbReference>
<keyword evidence="6" id="KW-1185">Reference proteome</keyword>
<keyword evidence="2" id="KW-0238">DNA-binding</keyword>
<dbReference type="Gene3D" id="1.25.40.10">
    <property type="entry name" value="Tetratricopeptide repeat domain"/>
    <property type="match status" value="1"/>
</dbReference>
<dbReference type="SMART" id="SM00421">
    <property type="entry name" value="HTH_LUXR"/>
    <property type="match status" value="1"/>
</dbReference>
<dbReference type="InterPro" id="IPR016032">
    <property type="entry name" value="Sig_transdc_resp-reg_C-effctor"/>
</dbReference>
<reference evidence="6" key="1">
    <citation type="journal article" date="2019" name="Int. J. Syst. Evol. Microbiol.">
        <title>The Global Catalogue of Microorganisms (GCM) 10K type strain sequencing project: providing services to taxonomists for standard genome sequencing and annotation.</title>
        <authorList>
            <consortium name="The Broad Institute Genomics Platform"/>
            <consortium name="The Broad Institute Genome Sequencing Center for Infectious Disease"/>
            <person name="Wu L."/>
            <person name="Ma J."/>
        </authorList>
    </citation>
    <scope>NUCLEOTIDE SEQUENCE [LARGE SCALE GENOMIC DNA]</scope>
    <source>
        <strain evidence="6">CGMCC 1.3685</strain>
    </source>
</reference>
<dbReference type="SUPFAM" id="SSF46894">
    <property type="entry name" value="C-terminal effector domain of the bipartite response regulators"/>
    <property type="match status" value="1"/>
</dbReference>
<dbReference type="PANTHER" id="PTHR44688:SF16">
    <property type="entry name" value="DNA-BINDING TRANSCRIPTIONAL ACTIVATOR DEVR_DOSR"/>
    <property type="match status" value="1"/>
</dbReference>
<evidence type="ECO:0000256" key="3">
    <source>
        <dbReference type="ARBA" id="ARBA00023163"/>
    </source>
</evidence>
<dbReference type="SMART" id="SM00382">
    <property type="entry name" value="AAA"/>
    <property type="match status" value="1"/>
</dbReference>
<sequence length="882" mass="97956">MRNRQVLLEKLGKFTKGHRDRVAIVSGGSGLGKSWVLEQIGQRLDGQPHRLIRSNKHDSAWPLSGLFSFISAIPLKLSPEISGLVPDSTDAEVDRYRIAIALLQELTEKIEPDTVFLIDDLDFMDPDSQRILGFLASRLQGNRVSFIATTNSATVPEPFDVFQRFPLEMMDSLTLKQIAIDESVFELQESVAEILVCFARGNPGTLLEHLSSLSEAQKSNQEPLTLPYHARIESSSTLRALEARFTATQITALKYIAIGPVLPFAVAIKIPDVTEHDVSELVNAGVVRFSQELLNLPNALMRSHLFWGLGSMQRRQMHLLIAEAANSIELKLFHQSRADDSQIPSHQLIRGAVRLVDDGLIHAAIEVVEWALTRLDSEHPAPEVLQFIQQLGRSGHLGIAWRYIKYLDGFSLAPEQKLMLLNHEVELRVIEGSIIPTASIHSAVEEHHVNNLALSANLMSMSALALCLDGKLGEAHTDLQRARELFSAAESAPSPRFRHAQVLHDSYTGHQASVMSSYQSVIQRKAADVNGITFLTVASALSTLGYHEQARTALLPVLNGTRTEIVYQSLGLLYEAQFAITAHDVPRALRAVERWNASPSVDLMRPLPSIVNAWYWIMKARPDQAGPILDALRPFVIGQLPSIYSTLVTELQGLQALMSARFDEAITYFQQAQLAYGEIVSIHYVETCVNLIEAFSCAHHDQEAANEFRATQSLMARISGRHAKMLILRAQAIALPGDISLARFQALLDTWQPADGQLELARIHHCFGTRLGTAGRQEQSIEQLVIARTIYRNIGALGWAQRVDSQLSHVTESTSEDTSFKMLSPDEAQVVAMVRKGMTNKDIAEELFITVSAVEARLTRLFRKTGTRNRQQLSAHFTARSN</sequence>
<evidence type="ECO:0000256" key="2">
    <source>
        <dbReference type="ARBA" id="ARBA00023125"/>
    </source>
</evidence>
<dbReference type="InterPro" id="IPR041664">
    <property type="entry name" value="AAA_16"/>
</dbReference>
<dbReference type="Proteomes" id="UP000606115">
    <property type="component" value="Unassembled WGS sequence"/>
</dbReference>
<dbReference type="InterPro" id="IPR011990">
    <property type="entry name" value="TPR-like_helical_dom_sf"/>
</dbReference>
<dbReference type="SUPFAM" id="SSF52540">
    <property type="entry name" value="P-loop containing nucleoside triphosphate hydrolases"/>
    <property type="match status" value="1"/>
</dbReference>
<organism evidence="5 6">
    <name type="scientific">Glutamicibacter ardleyensis</name>
    <dbReference type="NCBI Taxonomy" id="225894"/>
    <lineage>
        <taxon>Bacteria</taxon>
        <taxon>Bacillati</taxon>
        <taxon>Actinomycetota</taxon>
        <taxon>Actinomycetes</taxon>
        <taxon>Micrococcales</taxon>
        <taxon>Micrococcaceae</taxon>
        <taxon>Glutamicibacter</taxon>
    </lineage>
</organism>
<evidence type="ECO:0000259" key="4">
    <source>
        <dbReference type="PROSITE" id="PS50043"/>
    </source>
</evidence>
<keyword evidence="1" id="KW-0805">Transcription regulation</keyword>
<dbReference type="RefSeq" id="WP_382344685.1">
    <property type="nucleotide sequence ID" value="NZ_BMKX01000010.1"/>
</dbReference>
<evidence type="ECO:0000313" key="6">
    <source>
        <dbReference type="Proteomes" id="UP000606115"/>
    </source>
</evidence>
<proteinExistence type="predicted"/>
<protein>
    <recommendedName>
        <fullName evidence="4">HTH luxR-type domain-containing protein</fullName>
    </recommendedName>
</protein>
<dbReference type="EMBL" id="BMKX01000010">
    <property type="protein sequence ID" value="GGJ71020.1"/>
    <property type="molecule type" value="Genomic_DNA"/>
</dbReference>
<name>A0ABQ2DSY3_9MICC</name>
<keyword evidence="3" id="KW-0804">Transcription</keyword>
<gene>
    <name evidence="5" type="ORF">GCM10007173_32340</name>
</gene>
<dbReference type="Gene3D" id="3.40.50.300">
    <property type="entry name" value="P-loop containing nucleotide triphosphate hydrolases"/>
    <property type="match status" value="1"/>
</dbReference>
<dbReference type="InterPro" id="IPR036388">
    <property type="entry name" value="WH-like_DNA-bd_sf"/>
</dbReference>
<evidence type="ECO:0000313" key="5">
    <source>
        <dbReference type="EMBL" id="GGJ71020.1"/>
    </source>
</evidence>
<dbReference type="PROSITE" id="PS50043">
    <property type="entry name" value="HTH_LUXR_2"/>
    <property type="match status" value="1"/>
</dbReference>
<feature type="domain" description="HTH luxR-type" evidence="4">
    <location>
        <begin position="816"/>
        <end position="881"/>
    </location>
</feature>
<dbReference type="InterPro" id="IPR027417">
    <property type="entry name" value="P-loop_NTPase"/>
</dbReference>